<reference evidence="1" key="1">
    <citation type="journal article" date="2023" name="IScience">
        <title>Live-bearing cockroach genome reveals convergent evolutionary mechanisms linked to viviparity in insects and beyond.</title>
        <authorList>
            <person name="Fouks B."/>
            <person name="Harrison M.C."/>
            <person name="Mikhailova A.A."/>
            <person name="Marchal E."/>
            <person name="English S."/>
            <person name="Carruthers M."/>
            <person name="Jennings E.C."/>
            <person name="Chiamaka E.L."/>
            <person name="Frigard R.A."/>
            <person name="Pippel M."/>
            <person name="Attardo G.M."/>
            <person name="Benoit J.B."/>
            <person name="Bornberg-Bauer E."/>
            <person name="Tobe S.S."/>
        </authorList>
    </citation>
    <scope>NUCLEOTIDE SEQUENCE</scope>
    <source>
        <strain evidence="1">Stay&amp;Tobe</strain>
    </source>
</reference>
<sequence length="87" mass="10009">INTAVVLRLEVPRRSVCVVTGIKKSPFIARMFSKICSYWVELRLTTSSCDSVDLVPVDNLNTNSRLIHKGNDKFLRERKHEPESFMD</sequence>
<dbReference type="AlphaFoldDB" id="A0AAD7ZW57"/>
<proteinExistence type="predicted"/>
<gene>
    <name evidence="1" type="ORF">L9F63_028156</name>
</gene>
<feature type="non-terminal residue" evidence="1">
    <location>
        <position position="87"/>
    </location>
</feature>
<protein>
    <submittedName>
        <fullName evidence="1">Uncharacterized protein</fullName>
    </submittedName>
</protein>
<dbReference type="Proteomes" id="UP001233999">
    <property type="component" value="Unassembled WGS sequence"/>
</dbReference>
<feature type="non-terminal residue" evidence="1">
    <location>
        <position position="1"/>
    </location>
</feature>
<comment type="caution">
    <text evidence="1">The sequence shown here is derived from an EMBL/GenBank/DDBJ whole genome shotgun (WGS) entry which is preliminary data.</text>
</comment>
<evidence type="ECO:0000313" key="1">
    <source>
        <dbReference type="EMBL" id="KAJ9588034.1"/>
    </source>
</evidence>
<evidence type="ECO:0000313" key="2">
    <source>
        <dbReference type="Proteomes" id="UP001233999"/>
    </source>
</evidence>
<keyword evidence="2" id="KW-1185">Reference proteome</keyword>
<reference evidence="1" key="2">
    <citation type="submission" date="2023-05" db="EMBL/GenBank/DDBJ databases">
        <authorList>
            <person name="Fouks B."/>
        </authorList>
    </citation>
    <scope>NUCLEOTIDE SEQUENCE</scope>
    <source>
        <strain evidence="1">Stay&amp;Tobe</strain>
        <tissue evidence="1">Testes</tissue>
    </source>
</reference>
<dbReference type="EMBL" id="JASPKZ010005806">
    <property type="protein sequence ID" value="KAJ9588034.1"/>
    <property type="molecule type" value="Genomic_DNA"/>
</dbReference>
<organism evidence="1 2">
    <name type="scientific">Diploptera punctata</name>
    <name type="common">Pacific beetle cockroach</name>
    <dbReference type="NCBI Taxonomy" id="6984"/>
    <lineage>
        <taxon>Eukaryota</taxon>
        <taxon>Metazoa</taxon>
        <taxon>Ecdysozoa</taxon>
        <taxon>Arthropoda</taxon>
        <taxon>Hexapoda</taxon>
        <taxon>Insecta</taxon>
        <taxon>Pterygota</taxon>
        <taxon>Neoptera</taxon>
        <taxon>Polyneoptera</taxon>
        <taxon>Dictyoptera</taxon>
        <taxon>Blattodea</taxon>
        <taxon>Blaberoidea</taxon>
        <taxon>Blaberidae</taxon>
        <taxon>Diplopterinae</taxon>
        <taxon>Diploptera</taxon>
    </lineage>
</organism>
<name>A0AAD7ZW57_DIPPU</name>
<accession>A0AAD7ZW57</accession>